<feature type="transmembrane region" description="Helical" evidence="2">
    <location>
        <begin position="145"/>
        <end position="164"/>
    </location>
</feature>
<evidence type="ECO:0000256" key="1">
    <source>
        <dbReference type="SAM" id="MobiDB-lite"/>
    </source>
</evidence>
<evidence type="ECO:0008006" key="5">
    <source>
        <dbReference type="Google" id="ProtNLM"/>
    </source>
</evidence>
<keyword evidence="2" id="KW-1133">Transmembrane helix</keyword>
<dbReference type="Proteomes" id="UP001408356">
    <property type="component" value="Unassembled WGS sequence"/>
</dbReference>
<feature type="region of interest" description="Disordered" evidence="1">
    <location>
        <begin position="372"/>
        <end position="399"/>
    </location>
</feature>
<feature type="transmembrane region" description="Helical" evidence="2">
    <location>
        <begin position="245"/>
        <end position="266"/>
    </location>
</feature>
<keyword evidence="2" id="KW-0812">Transmembrane</keyword>
<feature type="transmembrane region" description="Helical" evidence="2">
    <location>
        <begin position="104"/>
        <end position="124"/>
    </location>
</feature>
<dbReference type="EMBL" id="JARVKF010000112">
    <property type="protein sequence ID" value="KAK9422753.1"/>
    <property type="molecule type" value="Genomic_DNA"/>
</dbReference>
<gene>
    <name evidence="3" type="ORF">SUNI508_00616</name>
</gene>
<accession>A0ABR2V782</accession>
<feature type="transmembrane region" description="Helical" evidence="2">
    <location>
        <begin position="12"/>
        <end position="33"/>
    </location>
</feature>
<evidence type="ECO:0000313" key="3">
    <source>
        <dbReference type="EMBL" id="KAK9422753.1"/>
    </source>
</evidence>
<keyword evidence="2" id="KW-0472">Membrane</keyword>
<feature type="transmembrane region" description="Helical" evidence="2">
    <location>
        <begin position="40"/>
        <end position="59"/>
    </location>
</feature>
<organism evidence="3 4">
    <name type="scientific">Seiridium unicorne</name>
    <dbReference type="NCBI Taxonomy" id="138068"/>
    <lineage>
        <taxon>Eukaryota</taxon>
        <taxon>Fungi</taxon>
        <taxon>Dikarya</taxon>
        <taxon>Ascomycota</taxon>
        <taxon>Pezizomycotina</taxon>
        <taxon>Sordariomycetes</taxon>
        <taxon>Xylariomycetidae</taxon>
        <taxon>Amphisphaeriales</taxon>
        <taxon>Sporocadaceae</taxon>
        <taxon>Seiridium</taxon>
    </lineage>
</organism>
<name>A0ABR2V782_9PEZI</name>
<keyword evidence="4" id="KW-1185">Reference proteome</keyword>
<protein>
    <recommendedName>
        <fullName evidence="5">Pheromone receptor</fullName>
    </recommendedName>
</protein>
<evidence type="ECO:0000256" key="2">
    <source>
        <dbReference type="SAM" id="Phobius"/>
    </source>
</evidence>
<comment type="caution">
    <text evidence="3">The sequence shown here is derived from an EMBL/GenBank/DDBJ whole genome shotgun (WGS) entry which is preliminary data.</text>
</comment>
<sequence length="436" mass="49837">MWQLPSEATGVAIAVLLYSVICWICNVLMLWLAWVHNERLSYVACISYFPLLSTTFSIVQQLHDYVWWEDVAVAAWENRVANVGNPVLVISNASPGIDLVFFYIQYYCYIVEATFVFFWAFSLMSSVYGWTSKRQWRKTFSRINIVGKIISVVLPLVTICLLQVRVIQETYVAFLIVADFEFIISCAGGAIFLLMILVRYLQSRGQFKTWNIGYGVNSQTTDTDTRRSSLAPRRRRRNGIYDKWLIIRFTIAFVALGAFECSIATFQVTGQQNNTVDFLSEKPNTSASKAIRVALQDLPGVTASLIPFIVFGTTKPFREKMYQTFIPKRWQRSSKRDSLPYTCRSSVAQQPFSSIRVSKGVDISYSMNELTTTRSSSNYDRSSDDEKRILPPSPVRVSTRIPARGPWEDRWEQNPRLHGVRWEISAGGHHNHGTQS</sequence>
<evidence type="ECO:0000313" key="4">
    <source>
        <dbReference type="Proteomes" id="UP001408356"/>
    </source>
</evidence>
<reference evidence="3 4" key="1">
    <citation type="journal article" date="2024" name="J. Plant Pathol.">
        <title>Sequence and assembly of the genome of Seiridium unicorne, isolate CBS 538.82, causal agent of cypress canker disease.</title>
        <authorList>
            <person name="Scali E."/>
            <person name="Rocca G.D."/>
            <person name="Danti R."/>
            <person name="Garbelotto M."/>
            <person name="Barberini S."/>
            <person name="Baroncelli R."/>
            <person name="Emiliani G."/>
        </authorList>
    </citation>
    <scope>NUCLEOTIDE SEQUENCE [LARGE SCALE GENOMIC DNA]</scope>
    <source>
        <strain evidence="3 4">BM-138-508</strain>
    </source>
</reference>
<feature type="transmembrane region" description="Helical" evidence="2">
    <location>
        <begin position="170"/>
        <end position="198"/>
    </location>
</feature>
<proteinExistence type="predicted"/>